<sequence>MSHSRISRLEERFKRLVNLKSMNFNIYQLQNLKEVYLDACPKLVTFPNKVNFVELTPTGTKEDIEFNIGLNEFKVSGCSSLSDTDLTDFLESFDCASTLDSLNLSGSKIVSLSECLCKYICLRKLDLGGCWNLIEVPQLPPCIKRLDVRDCVSLERISNLSKILEGEESQMIEEMNLSNCCRLIENLVKEANILVNDDCQAAEALFPLFLSCQQSKFTVIFPGSKIPKWFSCQMKFKGLPRFEFVIEMIENFKWENTGLALCVGVDQMGGGRFEVLIHINEVCVSHLFTHVNSKDLSAESFSFESCGVHLVMPPNEDVCMKLSRAENITSDLLEDILKSHSLGSRIISTDAQVENQEM</sequence>
<dbReference type="EMBL" id="JBEDUW010000002">
    <property type="protein sequence ID" value="KAK9942291.1"/>
    <property type="molecule type" value="Genomic_DNA"/>
</dbReference>
<reference evidence="1 2" key="1">
    <citation type="journal article" date="2023" name="G3 (Bethesda)">
        <title>A chromosome-length genome assembly and annotation of blackberry (Rubus argutus, cv. 'Hillquist').</title>
        <authorList>
            <person name="Bruna T."/>
            <person name="Aryal R."/>
            <person name="Dudchenko O."/>
            <person name="Sargent D.J."/>
            <person name="Mead D."/>
            <person name="Buti M."/>
            <person name="Cavallini A."/>
            <person name="Hytonen T."/>
            <person name="Andres J."/>
            <person name="Pham M."/>
            <person name="Weisz D."/>
            <person name="Mascagni F."/>
            <person name="Usai G."/>
            <person name="Natali L."/>
            <person name="Bassil N."/>
            <person name="Fernandez G.E."/>
            <person name="Lomsadze A."/>
            <person name="Armour M."/>
            <person name="Olukolu B."/>
            <person name="Poorten T."/>
            <person name="Britton C."/>
            <person name="Davik J."/>
            <person name="Ashrafi H."/>
            <person name="Aiden E.L."/>
            <person name="Borodovsky M."/>
            <person name="Worthington M."/>
        </authorList>
    </citation>
    <scope>NUCLEOTIDE SEQUENCE [LARGE SCALE GENOMIC DNA]</scope>
    <source>
        <strain evidence="1">PI 553951</strain>
    </source>
</reference>
<accession>A0AAW1Y0Q7</accession>
<dbReference type="Gene3D" id="3.80.10.10">
    <property type="entry name" value="Ribonuclease Inhibitor"/>
    <property type="match status" value="1"/>
</dbReference>
<dbReference type="Proteomes" id="UP001457282">
    <property type="component" value="Unassembled WGS sequence"/>
</dbReference>
<name>A0AAW1Y0Q7_RUBAR</name>
<organism evidence="1 2">
    <name type="scientific">Rubus argutus</name>
    <name type="common">Southern blackberry</name>
    <dbReference type="NCBI Taxonomy" id="59490"/>
    <lineage>
        <taxon>Eukaryota</taxon>
        <taxon>Viridiplantae</taxon>
        <taxon>Streptophyta</taxon>
        <taxon>Embryophyta</taxon>
        <taxon>Tracheophyta</taxon>
        <taxon>Spermatophyta</taxon>
        <taxon>Magnoliopsida</taxon>
        <taxon>eudicotyledons</taxon>
        <taxon>Gunneridae</taxon>
        <taxon>Pentapetalae</taxon>
        <taxon>rosids</taxon>
        <taxon>fabids</taxon>
        <taxon>Rosales</taxon>
        <taxon>Rosaceae</taxon>
        <taxon>Rosoideae</taxon>
        <taxon>Rosoideae incertae sedis</taxon>
        <taxon>Rubus</taxon>
    </lineage>
</organism>
<dbReference type="InterPro" id="IPR032675">
    <property type="entry name" value="LRR_dom_sf"/>
</dbReference>
<comment type="caution">
    <text evidence="1">The sequence shown here is derived from an EMBL/GenBank/DDBJ whole genome shotgun (WGS) entry which is preliminary data.</text>
</comment>
<evidence type="ECO:0000313" key="1">
    <source>
        <dbReference type="EMBL" id="KAK9942291.1"/>
    </source>
</evidence>
<protein>
    <submittedName>
        <fullName evidence="1">Uncharacterized protein</fullName>
    </submittedName>
</protein>
<dbReference type="AlphaFoldDB" id="A0AAW1Y0Q7"/>
<dbReference type="SUPFAM" id="SSF52047">
    <property type="entry name" value="RNI-like"/>
    <property type="match status" value="1"/>
</dbReference>
<proteinExistence type="predicted"/>
<evidence type="ECO:0000313" key="2">
    <source>
        <dbReference type="Proteomes" id="UP001457282"/>
    </source>
</evidence>
<keyword evidence="2" id="KW-1185">Reference proteome</keyword>
<gene>
    <name evidence="1" type="ORF">M0R45_007965</name>
</gene>